<sequence length="169" mass="18529">MEQFSFPIDDTYSLLARQGYAAQNRRRASRRLAHSFDAGPAKNSETRMSPDGLNYSMGSISCNDQIKMATEGHLAPIDMLLCGDNSSRVDSMFSSPSSYTSSSDFSAPATPSSPRFHSLLHERYSAQLQSMAIKEEDGDGGAVIHNGVKRLSMSEAKLVFIGRPRIVNM</sequence>
<dbReference type="Proteomes" id="UP001140066">
    <property type="component" value="Unassembled WGS sequence"/>
</dbReference>
<proteinExistence type="predicted"/>
<gene>
    <name evidence="1" type="ORF">GGI18_006011</name>
</gene>
<organism evidence="1 2">
    <name type="scientific">Coemansia linderi</name>
    <dbReference type="NCBI Taxonomy" id="2663919"/>
    <lineage>
        <taxon>Eukaryota</taxon>
        <taxon>Fungi</taxon>
        <taxon>Fungi incertae sedis</taxon>
        <taxon>Zoopagomycota</taxon>
        <taxon>Kickxellomycotina</taxon>
        <taxon>Kickxellomycetes</taxon>
        <taxon>Kickxellales</taxon>
        <taxon>Kickxellaceae</taxon>
        <taxon>Coemansia</taxon>
    </lineage>
</organism>
<accession>A0ACC1JSE4</accession>
<name>A0ACC1JSE4_9FUNG</name>
<reference evidence="1" key="1">
    <citation type="submission" date="2022-07" db="EMBL/GenBank/DDBJ databases">
        <title>Phylogenomic reconstructions and comparative analyses of Kickxellomycotina fungi.</title>
        <authorList>
            <person name="Reynolds N.K."/>
            <person name="Stajich J.E."/>
            <person name="Barry K."/>
            <person name="Grigoriev I.V."/>
            <person name="Crous P."/>
            <person name="Smith M.E."/>
        </authorList>
    </citation>
    <scope>NUCLEOTIDE SEQUENCE</scope>
    <source>
        <strain evidence="1">BCRC 34191</strain>
    </source>
</reference>
<protein>
    <submittedName>
        <fullName evidence="1">Uncharacterized protein</fullName>
    </submittedName>
</protein>
<evidence type="ECO:0000313" key="2">
    <source>
        <dbReference type="Proteomes" id="UP001140066"/>
    </source>
</evidence>
<keyword evidence="2" id="KW-1185">Reference proteome</keyword>
<dbReference type="EMBL" id="JANBUK010003715">
    <property type="protein sequence ID" value="KAJ2766379.1"/>
    <property type="molecule type" value="Genomic_DNA"/>
</dbReference>
<comment type="caution">
    <text evidence="1">The sequence shown here is derived from an EMBL/GenBank/DDBJ whole genome shotgun (WGS) entry which is preliminary data.</text>
</comment>
<evidence type="ECO:0000313" key="1">
    <source>
        <dbReference type="EMBL" id="KAJ2766379.1"/>
    </source>
</evidence>